<comment type="similarity">
    <text evidence="1">Belongs to the ComF/GntX family.</text>
</comment>
<evidence type="ECO:0000259" key="2">
    <source>
        <dbReference type="Pfam" id="PF00156"/>
    </source>
</evidence>
<reference evidence="4 5" key="1">
    <citation type="submission" date="2021-03" db="EMBL/GenBank/DDBJ databases">
        <title>Whole genome sequence of Jiella sp. MQZ13P-4.</title>
        <authorList>
            <person name="Tuo L."/>
        </authorList>
    </citation>
    <scope>NUCLEOTIDE SEQUENCE [LARGE SCALE GENOMIC DNA]</scope>
    <source>
        <strain evidence="4 5">MQZ13P-4</strain>
    </source>
</reference>
<dbReference type="InterPro" id="IPR000836">
    <property type="entry name" value="PRTase_dom"/>
</dbReference>
<proteinExistence type="inferred from homology"/>
<feature type="domain" description="Phosphoribosyltransferase" evidence="2">
    <location>
        <begin position="161"/>
        <end position="247"/>
    </location>
</feature>
<dbReference type="PANTHER" id="PTHR47505:SF1">
    <property type="entry name" value="DNA UTILIZATION PROTEIN YHGH"/>
    <property type="match status" value="1"/>
</dbReference>
<dbReference type="SUPFAM" id="SSF53271">
    <property type="entry name" value="PRTase-like"/>
    <property type="match status" value="1"/>
</dbReference>
<evidence type="ECO:0000256" key="1">
    <source>
        <dbReference type="ARBA" id="ARBA00008007"/>
    </source>
</evidence>
<dbReference type="PANTHER" id="PTHR47505">
    <property type="entry name" value="DNA UTILIZATION PROTEIN YHGH"/>
    <property type="match status" value="1"/>
</dbReference>
<gene>
    <name evidence="4" type="ORF">J1C47_11660</name>
</gene>
<accession>A0ABS3J3Q8</accession>
<dbReference type="Pfam" id="PF18912">
    <property type="entry name" value="DZR_2"/>
    <property type="match status" value="1"/>
</dbReference>
<keyword evidence="5" id="KW-1185">Reference proteome</keyword>
<dbReference type="RefSeq" id="WP_207350939.1">
    <property type="nucleotide sequence ID" value="NZ_JAFMPY010000010.1"/>
</dbReference>
<dbReference type="InterPro" id="IPR029057">
    <property type="entry name" value="PRTase-like"/>
</dbReference>
<name>A0ABS3J3Q8_9HYPH</name>
<evidence type="ECO:0000259" key="3">
    <source>
        <dbReference type="Pfam" id="PF18912"/>
    </source>
</evidence>
<dbReference type="InterPro" id="IPR044005">
    <property type="entry name" value="DZR_2"/>
</dbReference>
<organism evidence="4 5">
    <name type="scientific">Jiella sonneratiae</name>
    <dbReference type="NCBI Taxonomy" id="2816856"/>
    <lineage>
        <taxon>Bacteria</taxon>
        <taxon>Pseudomonadati</taxon>
        <taxon>Pseudomonadota</taxon>
        <taxon>Alphaproteobacteria</taxon>
        <taxon>Hyphomicrobiales</taxon>
        <taxon>Aurantimonadaceae</taxon>
        <taxon>Jiella</taxon>
    </lineage>
</organism>
<dbReference type="Gene3D" id="3.40.50.2020">
    <property type="match status" value="1"/>
</dbReference>
<dbReference type="Pfam" id="PF00156">
    <property type="entry name" value="Pribosyltran"/>
    <property type="match status" value="1"/>
</dbReference>
<dbReference type="InterPro" id="IPR051910">
    <property type="entry name" value="ComF/GntX_DNA_util-trans"/>
</dbReference>
<protein>
    <submittedName>
        <fullName evidence="4">ComF family protein</fullName>
    </submittedName>
</protein>
<dbReference type="EMBL" id="JAFMPY010000010">
    <property type="protein sequence ID" value="MBO0904299.1"/>
    <property type="molecule type" value="Genomic_DNA"/>
</dbReference>
<sequence length="257" mass="27743">MHLFKRGRAAITNSLGRLLFPAVCAGCQSAVTRAGSVCPDCWGKLRFIERPYCEVLGLPFSYDLGRGFLSAEAIAEPPPFARLRAAVLYQDLAAHLVAALKYGDRTDLVPLMGGWMRRAGAELIADADVVVPVPLHAGRLWRRRFNQSAELGRHIARHSGVAFAPLALKRVKATRSQVGLGQKQRQENVRGAFRIADQRRFEIEGRRVLLVDDVFTTGATAASATRALKRGGARDVDVLVFARVGAGSLGTLAGGSA</sequence>
<evidence type="ECO:0000313" key="4">
    <source>
        <dbReference type="EMBL" id="MBO0904299.1"/>
    </source>
</evidence>
<comment type="caution">
    <text evidence="4">The sequence shown here is derived from an EMBL/GenBank/DDBJ whole genome shotgun (WGS) entry which is preliminary data.</text>
</comment>
<dbReference type="CDD" id="cd06223">
    <property type="entry name" value="PRTases_typeI"/>
    <property type="match status" value="1"/>
</dbReference>
<evidence type="ECO:0000313" key="5">
    <source>
        <dbReference type="Proteomes" id="UP000664288"/>
    </source>
</evidence>
<feature type="domain" description="Double zinc ribbon" evidence="3">
    <location>
        <begin position="17"/>
        <end position="63"/>
    </location>
</feature>
<dbReference type="Proteomes" id="UP000664288">
    <property type="component" value="Unassembled WGS sequence"/>
</dbReference>